<reference evidence="3" key="1">
    <citation type="journal article" date="2012" name="Science">
        <title>Fermentation, hydrogen, and sulfur metabolism in multiple uncultivated bacterial phyla.</title>
        <authorList>
            <person name="Wrighton K.C."/>
            <person name="Thomas B.C."/>
            <person name="Sharon I."/>
            <person name="Miller C.S."/>
            <person name="Castelle C.J."/>
            <person name="VerBerkmoes N.C."/>
            <person name="Wilkins M.J."/>
            <person name="Hettich R.L."/>
            <person name="Lipton M.S."/>
            <person name="Williams K.H."/>
            <person name="Long P.E."/>
            <person name="Banfield J.F."/>
        </authorList>
    </citation>
    <scope>NUCLEOTIDE SEQUENCE [LARGE SCALE GENOMIC DNA]</scope>
</reference>
<dbReference type="EMBL" id="AMFJ01000909">
    <property type="protein sequence ID" value="EKE26186.1"/>
    <property type="molecule type" value="Genomic_DNA"/>
</dbReference>
<gene>
    <name evidence="3" type="ORF">ACD_4C00393G0006</name>
</gene>
<organism evidence="3">
    <name type="scientific">uncultured bacterium</name>
    <name type="common">gcode 4</name>
    <dbReference type="NCBI Taxonomy" id="1234023"/>
    <lineage>
        <taxon>Bacteria</taxon>
        <taxon>environmental samples</taxon>
    </lineage>
</organism>
<feature type="domain" description="Glycosyltransferase subfamily 4-like N-terminal" evidence="2">
    <location>
        <begin position="21"/>
        <end position="193"/>
    </location>
</feature>
<dbReference type="AlphaFoldDB" id="K2F545"/>
<dbReference type="Pfam" id="PF00534">
    <property type="entry name" value="Glycos_transf_1"/>
    <property type="match status" value="1"/>
</dbReference>
<evidence type="ECO:0000313" key="3">
    <source>
        <dbReference type="EMBL" id="EKE26186.1"/>
    </source>
</evidence>
<accession>K2F545</accession>
<protein>
    <submittedName>
        <fullName evidence="3">Glycosyltransferase</fullName>
    </submittedName>
</protein>
<evidence type="ECO:0000259" key="1">
    <source>
        <dbReference type="Pfam" id="PF00534"/>
    </source>
</evidence>
<dbReference type="InterPro" id="IPR028098">
    <property type="entry name" value="Glyco_trans_4-like_N"/>
</dbReference>
<dbReference type="PANTHER" id="PTHR12526">
    <property type="entry name" value="GLYCOSYLTRANSFERASE"/>
    <property type="match status" value="1"/>
</dbReference>
<dbReference type="Gene3D" id="3.40.50.2000">
    <property type="entry name" value="Glycogen Phosphorylase B"/>
    <property type="match status" value="2"/>
</dbReference>
<sequence length="386" mass="47183">MKKKRILIVSWTFFPAWSYWGIARVMFELAREYVKDWHHVDCISTDVFDNNSRNPKTEDNIDWMNIYYFKNVSHVLANKWKFPIPIWLRKWLKENIRNYDIVHIADFRNLMNYFTYKECIKNDIPYIVSSFGSIAYNFDFKMIIKKLFDFFWARKMMKQAKFVTSENENEAKCQNELWVPKEKIRIIPLMLDYEKFVNLSEPWEVRKKLNIDKDAKVLLFVWRIHRYKMPYMALDCFYDYQKKIPNSHFIIIWRDDGFEDNLKKYAKKLWIADKVSFQWAIYYPETIKYYIDADVYFMAPNHWEWTPTASLECLACWTPVVWTKQSLIPFIENYDAWYIVNFDKEELVNALLKVKEKNSQDCINMIKDHFDVRVIKNDFLSTYFDK</sequence>
<dbReference type="GO" id="GO:0016757">
    <property type="term" value="F:glycosyltransferase activity"/>
    <property type="evidence" value="ECO:0007669"/>
    <property type="project" value="InterPro"/>
</dbReference>
<name>K2F545_9BACT</name>
<keyword evidence="3" id="KW-0808">Transferase</keyword>
<comment type="caution">
    <text evidence="3">The sequence shown here is derived from an EMBL/GenBank/DDBJ whole genome shotgun (WGS) entry which is preliminary data.</text>
</comment>
<feature type="domain" description="Glycosyl transferase family 1" evidence="1">
    <location>
        <begin position="203"/>
        <end position="360"/>
    </location>
</feature>
<dbReference type="InterPro" id="IPR001296">
    <property type="entry name" value="Glyco_trans_1"/>
</dbReference>
<dbReference type="Pfam" id="PF13439">
    <property type="entry name" value="Glyco_transf_4"/>
    <property type="match status" value="1"/>
</dbReference>
<evidence type="ECO:0000259" key="2">
    <source>
        <dbReference type="Pfam" id="PF13439"/>
    </source>
</evidence>
<dbReference type="SUPFAM" id="SSF53756">
    <property type="entry name" value="UDP-Glycosyltransferase/glycogen phosphorylase"/>
    <property type="match status" value="1"/>
</dbReference>
<proteinExistence type="predicted"/>